<keyword evidence="4" id="KW-0732">Signal</keyword>
<dbReference type="PANTHER" id="PTHR47009">
    <property type="entry name" value="HEPATITIS A VIRUS CELLULAR RECEPTOR 1 HOMOLOG"/>
    <property type="match status" value="1"/>
</dbReference>
<accession>A0A6I8RRR4</accession>
<keyword evidence="2" id="KW-1003">Cell membrane</keyword>
<evidence type="ECO:0000256" key="9">
    <source>
        <dbReference type="ARBA" id="ARBA00023319"/>
    </source>
</evidence>
<evidence type="ECO:0000256" key="4">
    <source>
        <dbReference type="ARBA" id="ARBA00022729"/>
    </source>
</evidence>
<comment type="similarity">
    <text evidence="10">Belongs to the immunoglobulin superfamily. TIM family.</text>
</comment>
<keyword evidence="7" id="KW-1015">Disulfide bond</keyword>
<dbReference type="InterPro" id="IPR007110">
    <property type="entry name" value="Ig-like_dom"/>
</dbReference>
<dbReference type="InterPro" id="IPR052331">
    <property type="entry name" value="TIM_domain-containing_protein"/>
</dbReference>
<dbReference type="Ensembl" id="ENSXETT00000084064">
    <property type="protein sequence ID" value="ENSXETP00000087679"/>
    <property type="gene ID" value="ENSXETG00000038193"/>
</dbReference>
<dbReference type="FunCoup" id="A0A6I8RRR4">
    <property type="interactions" value="264"/>
</dbReference>
<proteinExistence type="inferred from homology"/>
<comment type="subcellular location">
    <subcellularLocation>
        <location evidence="1">Cell membrane</location>
        <topology evidence="1">Single-pass type I membrane protein</topology>
    </subcellularLocation>
</comment>
<evidence type="ECO:0000256" key="6">
    <source>
        <dbReference type="ARBA" id="ARBA00023136"/>
    </source>
</evidence>
<reference evidence="14" key="1">
    <citation type="journal article" date="2010" name="Science">
        <title>The genome of the Western clawed frog Xenopus tropicalis.</title>
        <authorList>
            <person name="Hellsten U."/>
            <person name="Harland R.M."/>
            <person name="Gilchrist M.J."/>
            <person name="Hendrix D."/>
            <person name="Jurka J."/>
            <person name="Kapitonov V."/>
            <person name="Ovcharenko I."/>
            <person name="Putnam N.H."/>
            <person name="Shu S."/>
            <person name="Taher L."/>
            <person name="Blitz I.L."/>
            <person name="Blumberg B."/>
            <person name="Dichmann D.S."/>
            <person name="Dubchak I."/>
            <person name="Amaya E."/>
            <person name="Detter J.C."/>
            <person name="Fletcher R."/>
            <person name="Gerhard D.S."/>
            <person name="Goodstein D."/>
            <person name="Graves T."/>
            <person name="Grigoriev I.V."/>
            <person name="Grimwood J."/>
            <person name="Kawashima T."/>
            <person name="Lindquist E."/>
            <person name="Lucas S.M."/>
            <person name="Mead P.E."/>
            <person name="Mitros T."/>
            <person name="Ogino H."/>
            <person name="Ohta Y."/>
            <person name="Poliakov A.V."/>
            <person name="Pollet N."/>
            <person name="Robert J."/>
            <person name="Salamov A."/>
            <person name="Sater A.K."/>
            <person name="Schmutz J."/>
            <person name="Terry A."/>
            <person name="Vize P.D."/>
            <person name="Warren W.C."/>
            <person name="Wells D."/>
            <person name="Wills A."/>
            <person name="Wilson R.K."/>
            <person name="Zimmerman L.B."/>
            <person name="Zorn A.M."/>
            <person name="Grainger R."/>
            <person name="Grammer T."/>
            <person name="Khokha M.K."/>
            <person name="Richardson P.M."/>
            <person name="Rokhsar D.S."/>
        </authorList>
    </citation>
    <scope>NUCLEOTIDE SEQUENCE [LARGE SCALE GENOMIC DNA]</scope>
    <source>
        <strain evidence="14">Nigerian</strain>
    </source>
</reference>
<dbReference type="GeneTree" id="ENSGT00940000163509"/>
<keyword evidence="8" id="KW-0325">Glycoprotein</keyword>
<dbReference type="GO" id="GO:0005886">
    <property type="term" value="C:plasma membrane"/>
    <property type="evidence" value="ECO:0007669"/>
    <property type="project" value="UniProtKB-SubCell"/>
</dbReference>
<feature type="compositionally biased region" description="Polar residues" evidence="11">
    <location>
        <begin position="181"/>
        <end position="192"/>
    </location>
</feature>
<dbReference type="PROSITE" id="PS50835">
    <property type="entry name" value="IG_LIKE"/>
    <property type="match status" value="1"/>
</dbReference>
<feature type="transmembrane region" description="Helical" evidence="12">
    <location>
        <begin position="17"/>
        <end position="42"/>
    </location>
</feature>
<keyword evidence="9" id="KW-0393">Immunoglobulin domain</keyword>
<dbReference type="InterPro" id="IPR036179">
    <property type="entry name" value="Ig-like_dom_sf"/>
</dbReference>
<dbReference type="Gene3D" id="2.60.40.10">
    <property type="entry name" value="Immunoglobulins"/>
    <property type="match status" value="1"/>
</dbReference>
<dbReference type="InterPro" id="IPR013783">
    <property type="entry name" value="Ig-like_fold"/>
</dbReference>
<dbReference type="PANTHER" id="PTHR47009:SF1">
    <property type="entry name" value="HEPATITIS A VIRUS CELLULAR RECEPTOR 1"/>
    <property type="match status" value="1"/>
</dbReference>
<dbReference type="SMART" id="SM00409">
    <property type="entry name" value="IG"/>
    <property type="match status" value="1"/>
</dbReference>
<dbReference type="SUPFAM" id="SSF48726">
    <property type="entry name" value="Immunoglobulin"/>
    <property type="match status" value="1"/>
</dbReference>
<keyword evidence="3 12" id="KW-0812">Transmembrane</keyword>
<feature type="compositionally biased region" description="Low complexity" evidence="11">
    <location>
        <begin position="193"/>
        <end position="211"/>
    </location>
</feature>
<evidence type="ECO:0000256" key="3">
    <source>
        <dbReference type="ARBA" id="ARBA00022692"/>
    </source>
</evidence>
<sequence>MYMGNHSRTSFLRLSRLIIYMIISSHQHLLLCMIIIHCPLMLGTQLDMTMLCLSICPVLFLLPALTVGAEHVRGSVGGTVLLPCTYPVTGGTTSMCWGRGHCPTSKCLDPILRTDRDGKEVIWHQSERYRLLGNIEQRDVSLTISQLTFSDSGTYCCRVEIPGWFNDQKGEIQVSVDEEQTNLSSPAIPTRTSQASEAVSNSSASTAASSSDHMNTVSAQLPPTNVSSPSREIGPNYPQPIIVCVVLLLLLLLGLAGFLYKCKLDFSLLLSESVENYFRWAI</sequence>
<feature type="compositionally biased region" description="Polar residues" evidence="11">
    <location>
        <begin position="212"/>
        <end position="230"/>
    </location>
</feature>
<feature type="region of interest" description="Disordered" evidence="11">
    <location>
        <begin position="177"/>
        <end position="232"/>
    </location>
</feature>
<keyword evidence="5 12" id="KW-1133">Transmembrane helix</keyword>
<evidence type="ECO:0000256" key="10">
    <source>
        <dbReference type="ARBA" id="ARBA00038203"/>
    </source>
</evidence>
<dbReference type="InterPro" id="IPR003599">
    <property type="entry name" value="Ig_sub"/>
</dbReference>
<dbReference type="InParanoid" id="A0A6I8RRR4"/>
<evidence type="ECO:0000313" key="14">
    <source>
        <dbReference type="Ensembl" id="ENSXETP00000087679"/>
    </source>
</evidence>
<keyword evidence="6 12" id="KW-0472">Membrane</keyword>
<evidence type="ECO:0000256" key="5">
    <source>
        <dbReference type="ARBA" id="ARBA00022989"/>
    </source>
</evidence>
<dbReference type="Pfam" id="PF07686">
    <property type="entry name" value="V-set"/>
    <property type="match status" value="1"/>
</dbReference>
<dbReference type="FunFam" id="2.60.40.10:FF:000774">
    <property type="entry name" value="Hepatitis A virus cellular receptor 1"/>
    <property type="match status" value="1"/>
</dbReference>
<name>A0A6I8RRR4_XENTR</name>
<evidence type="ECO:0000256" key="7">
    <source>
        <dbReference type="ARBA" id="ARBA00023157"/>
    </source>
</evidence>
<evidence type="ECO:0000256" key="2">
    <source>
        <dbReference type="ARBA" id="ARBA00022475"/>
    </source>
</evidence>
<evidence type="ECO:0000259" key="13">
    <source>
        <dbReference type="PROSITE" id="PS50835"/>
    </source>
</evidence>
<evidence type="ECO:0000256" key="8">
    <source>
        <dbReference type="ARBA" id="ARBA00023180"/>
    </source>
</evidence>
<feature type="transmembrane region" description="Helical" evidence="12">
    <location>
        <begin position="241"/>
        <end position="260"/>
    </location>
</feature>
<reference evidence="14" key="2">
    <citation type="submission" date="2020-05" db="UniProtKB">
        <authorList>
            <consortium name="Ensembl"/>
        </authorList>
    </citation>
    <scope>IDENTIFICATION</scope>
</reference>
<organism evidence="14">
    <name type="scientific">Xenopus tropicalis</name>
    <name type="common">Western clawed frog</name>
    <name type="synonym">Silurana tropicalis</name>
    <dbReference type="NCBI Taxonomy" id="8364"/>
    <lineage>
        <taxon>Eukaryota</taxon>
        <taxon>Metazoa</taxon>
        <taxon>Chordata</taxon>
        <taxon>Craniata</taxon>
        <taxon>Vertebrata</taxon>
        <taxon>Euteleostomi</taxon>
        <taxon>Amphibia</taxon>
        <taxon>Batrachia</taxon>
        <taxon>Anura</taxon>
        <taxon>Pipoidea</taxon>
        <taxon>Pipidae</taxon>
        <taxon>Xenopodinae</taxon>
        <taxon>Xenopus</taxon>
        <taxon>Silurana</taxon>
    </lineage>
</organism>
<dbReference type="AlphaFoldDB" id="A0A6I8RRR4"/>
<feature type="domain" description="Ig-like" evidence="13">
    <location>
        <begin position="63"/>
        <end position="177"/>
    </location>
</feature>
<feature type="transmembrane region" description="Helical" evidence="12">
    <location>
        <begin position="48"/>
        <end position="67"/>
    </location>
</feature>
<protein>
    <recommendedName>
        <fullName evidence="13">Ig-like domain-containing protein</fullName>
    </recommendedName>
</protein>
<dbReference type="InterPro" id="IPR013106">
    <property type="entry name" value="Ig_V-set"/>
</dbReference>
<evidence type="ECO:0000256" key="12">
    <source>
        <dbReference type="SAM" id="Phobius"/>
    </source>
</evidence>
<evidence type="ECO:0000256" key="1">
    <source>
        <dbReference type="ARBA" id="ARBA00004251"/>
    </source>
</evidence>
<dbReference type="Bgee" id="ENSXETG00000038193">
    <property type="expression patterns" value="Expressed in testis and 4 other cell types or tissues"/>
</dbReference>
<evidence type="ECO:0000256" key="11">
    <source>
        <dbReference type="SAM" id="MobiDB-lite"/>
    </source>
</evidence>